<evidence type="ECO:0000313" key="3">
    <source>
        <dbReference type="Proteomes" id="UP001152622"/>
    </source>
</evidence>
<accession>A0A9Q1FJ33</accession>
<dbReference type="AlphaFoldDB" id="A0A9Q1FJ33"/>
<dbReference type="Proteomes" id="UP001152622">
    <property type="component" value="Chromosome 5"/>
</dbReference>
<dbReference type="EMBL" id="JAINUF010000005">
    <property type="protein sequence ID" value="KAJ8359816.1"/>
    <property type="molecule type" value="Genomic_DNA"/>
</dbReference>
<name>A0A9Q1FJ33_SYNKA</name>
<keyword evidence="3" id="KW-1185">Reference proteome</keyword>
<dbReference type="OrthoDB" id="1607513at2759"/>
<protein>
    <submittedName>
        <fullName evidence="2">Uncharacterized protein</fullName>
    </submittedName>
</protein>
<sequence>MTSMRHSDTDSQIVKDVKSAIADHFEERYSDPRLKQFLNESAALDPRFKSLPHLDDFSRTRGGGPADAITERVGQRAVQYLRRPLIRSNRQLVCEEDSGLWSMLTAVQRSPEQEKEKGQIDKREKKHLKRHPPQSQSE</sequence>
<reference evidence="2" key="1">
    <citation type="journal article" date="2023" name="Science">
        <title>Genome structures resolve the early diversification of teleost fishes.</title>
        <authorList>
            <person name="Parey E."/>
            <person name="Louis A."/>
            <person name="Montfort J."/>
            <person name="Bouchez O."/>
            <person name="Roques C."/>
            <person name="Iampietro C."/>
            <person name="Lluch J."/>
            <person name="Castinel A."/>
            <person name="Donnadieu C."/>
            <person name="Desvignes T."/>
            <person name="Floi Bucao C."/>
            <person name="Jouanno E."/>
            <person name="Wen M."/>
            <person name="Mejri S."/>
            <person name="Dirks R."/>
            <person name="Jansen H."/>
            <person name="Henkel C."/>
            <person name="Chen W.J."/>
            <person name="Zahm M."/>
            <person name="Cabau C."/>
            <person name="Klopp C."/>
            <person name="Thompson A.W."/>
            <person name="Robinson-Rechavi M."/>
            <person name="Braasch I."/>
            <person name="Lecointre G."/>
            <person name="Bobe J."/>
            <person name="Postlethwait J.H."/>
            <person name="Berthelot C."/>
            <person name="Roest Crollius H."/>
            <person name="Guiguen Y."/>
        </authorList>
    </citation>
    <scope>NUCLEOTIDE SEQUENCE</scope>
    <source>
        <strain evidence="2">WJC10195</strain>
    </source>
</reference>
<comment type="caution">
    <text evidence="2">The sequence shown here is derived from an EMBL/GenBank/DDBJ whole genome shotgun (WGS) entry which is preliminary data.</text>
</comment>
<evidence type="ECO:0000256" key="1">
    <source>
        <dbReference type="SAM" id="MobiDB-lite"/>
    </source>
</evidence>
<organism evidence="2 3">
    <name type="scientific">Synaphobranchus kaupii</name>
    <name type="common">Kaup's arrowtooth eel</name>
    <dbReference type="NCBI Taxonomy" id="118154"/>
    <lineage>
        <taxon>Eukaryota</taxon>
        <taxon>Metazoa</taxon>
        <taxon>Chordata</taxon>
        <taxon>Craniata</taxon>
        <taxon>Vertebrata</taxon>
        <taxon>Euteleostomi</taxon>
        <taxon>Actinopterygii</taxon>
        <taxon>Neopterygii</taxon>
        <taxon>Teleostei</taxon>
        <taxon>Anguilliformes</taxon>
        <taxon>Synaphobranchidae</taxon>
        <taxon>Synaphobranchus</taxon>
    </lineage>
</organism>
<feature type="compositionally biased region" description="Basic and acidic residues" evidence="1">
    <location>
        <begin position="111"/>
        <end position="123"/>
    </location>
</feature>
<feature type="region of interest" description="Disordered" evidence="1">
    <location>
        <begin position="105"/>
        <end position="138"/>
    </location>
</feature>
<evidence type="ECO:0000313" key="2">
    <source>
        <dbReference type="EMBL" id="KAJ8359816.1"/>
    </source>
</evidence>
<gene>
    <name evidence="2" type="ORF">SKAU_G00163410</name>
</gene>
<proteinExistence type="predicted"/>